<dbReference type="SMART" id="SM00710">
    <property type="entry name" value="PbH1"/>
    <property type="match status" value="6"/>
</dbReference>
<protein>
    <submittedName>
        <fullName evidence="1">Right-handed parallel beta-helix repeat-containing protein</fullName>
    </submittedName>
</protein>
<dbReference type="InterPro" id="IPR011050">
    <property type="entry name" value="Pectin_lyase_fold/virulence"/>
</dbReference>
<sequence>MISKSNGQNKIIDNEVSVSKFGAIPNDTINDRIAINRALLYCKENQIKKLIFPEGKYILEHPKAISLMNSVLDLKMGKNPEEVIFSPYYKYIKGLDIYGHKDLELVGNGAELICKGWMEPISIENSNKIKISGFTIDYYWLPHSEGKVIDVSNTYFDVHFSQDYIVKSNMVMPRIMFFDTKKDRIASEPLYFPIKNKLIAPQTLRIWGNIPVNYKNDIALINHSFHFRPAILIHESQDVAIENVTIHSQPGMGIVGHRSHNILMSGLRVVPKAGRKQSTNTDATHFTSCTGYIHFKNCMFEGQGDDATNVHNYYYTITGNIEDKYITKVNAPTGTHAQVLDYPDVGDAFELVDKNTLKKIKEITVKEVVTLPEKWETHLTFNEPIPIDIDRYLLINITRLPSLHMEGCTIMSHLARGILIKTRNVRIENCTIMESTGTGIHIGAEGSWHEGPGSANVTIINNRIIRCGRGDGVQNEASGIAVNVVSSNPAKNSVHRNLVFENNIIEGEHAKYGIYVTGADDVVIRYNDISGCKIPIYIEK</sequence>
<dbReference type="Proteomes" id="UP001199795">
    <property type="component" value="Unassembled WGS sequence"/>
</dbReference>
<evidence type="ECO:0000313" key="1">
    <source>
        <dbReference type="EMBL" id="MCF7567065.1"/>
    </source>
</evidence>
<comment type="caution">
    <text evidence="1">The sequence shown here is derived from an EMBL/GenBank/DDBJ whole genome shotgun (WGS) entry which is preliminary data.</text>
</comment>
<dbReference type="SUPFAM" id="SSF51126">
    <property type="entry name" value="Pectin lyase-like"/>
    <property type="match status" value="1"/>
</dbReference>
<dbReference type="PANTHER" id="PTHR31339:SF9">
    <property type="entry name" value="PLASMIN AND FIBRONECTIN-BINDING PROTEIN A"/>
    <property type="match status" value="1"/>
</dbReference>
<keyword evidence="2" id="KW-1185">Reference proteome</keyword>
<dbReference type="InterPro" id="IPR051801">
    <property type="entry name" value="GH28_Enzymes"/>
</dbReference>
<dbReference type="PANTHER" id="PTHR31339">
    <property type="entry name" value="PECTIN LYASE-RELATED"/>
    <property type="match status" value="1"/>
</dbReference>
<accession>A0AAE3EKP0</accession>
<dbReference type="Gene3D" id="2.160.20.10">
    <property type="entry name" value="Single-stranded right-handed beta-helix, Pectin lyase-like"/>
    <property type="match status" value="2"/>
</dbReference>
<dbReference type="InterPro" id="IPR012334">
    <property type="entry name" value="Pectin_lyas_fold"/>
</dbReference>
<dbReference type="InterPro" id="IPR006626">
    <property type="entry name" value="PbH1"/>
</dbReference>
<gene>
    <name evidence="1" type="ORF">L3X37_01630</name>
</gene>
<organism evidence="1 2">
    <name type="scientific">Wocania arenilitoris</name>
    <dbReference type="NCBI Taxonomy" id="2044858"/>
    <lineage>
        <taxon>Bacteria</taxon>
        <taxon>Pseudomonadati</taxon>
        <taxon>Bacteroidota</taxon>
        <taxon>Flavobacteriia</taxon>
        <taxon>Flavobacteriales</taxon>
        <taxon>Flavobacteriaceae</taxon>
        <taxon>Wocania</taxon>
    </lineage>
</organism>
<dbReference type="RefSeq" id="WP_237238429.1">
    <property type="nucleotide sequence ID" value="NZ_JAKKDU010000002.1"/>
</dbReference>
<proteinExistence type="predicted"/>
<dbReference type="AlphaFoldDB" id="A0AAE3EKP0"/>
<dbReference type="EMBL" id="JAKKDU010000002">
    <property type="protein sequence ID" value="MCF7567065.1"/>
    <property type="molecule type" value="Genomic_DNA"/>
</dbReference>
<reference evidence="1" key="1">
    <citation type="submission" date="2022-01" db="EMBL/GenBank/DDBJ databases">
        <title>Draft genome sequence of Sabulilitoribacter arenilitoris KCTC 52401.</title>
        <authorList>
            <person name="Oh J.-S."/>
        </authorList>
    </citation>
    <scope>NUCLEOTIDE SEQUENCE</scope>
    <source>
        <strain evidence="1">HMF6543</strain>
    </source>
</reference>
<name>A0AAE3EKP0_9FLAO</name>
<evidence type="ECO:0000313" key="2">
    <source>
        <dbReference type="Proteomes" id="UP001199795"/>
    </source>
</evidence>